<dbReference type="PANTHER" id="PTHR46554:SF2">
    <property type="entry name" value="TFIIS N-TERMINAL DOMAIN-CONTAINING PROTEIN"/>
    <property type="match status" value="1"/>
</dbReference>
<organism evidence="1 2">
    <name type="scientific">Gossypium barbadense</name>
    <name type="common">Sea Island cotton</name>
    <name type="synonym">Hibiscus barbadensis</name>
    <dbReference type="NCBI Taxonomy" id="3634"/>
    <lineage>
        <taxon>Eukaryota</taxon>
        <taxon>Viridiplantae</taxon>
        <taxon>Streptophyta</taxon>
        <taxon>Embryophyta</taxon>
        <taxon>Tracheophyta</taxon>
        <taxon>Spermatophyta</taxon>
        <taxon>Magnoliopsida</taxon>
        <taxon>eudicotyledons</taxon>
        <taxon>Gunneridae</taxon>
        <taxon>Pentapetalae</taxon>
        <taxon>rosids</taxon>
        <taxon>malvids</taxon>
        <taxon>Malvales</taxon>
        <taxon>Malvaceae</taxon>
        <taxon>Malvoideae</taxon>
        <taxon>Gossypium</taxon>
    </lineage>
</organism>
<proteinExistence type="predicted"/>
<dbReference type="Proteomes" id="UP000239757">
    <property type="component" value="Unassembled WGS sequence"/>
</dbReference>
<evidence type="ECO:0000313" key="1">
    <source>
        <dbReference type="EMBL" id="PPS04503.1"/>
    </source>
</evidence>
<accession>A0A2P5XMC0</accession>
<reference evidence="1 2" key="1">
    <citation type="submission" date="2015-01" db="EMBL/GenBank/DDBJ databases">
        <title>Genome of allotetraploid Gossypium barbadense reveals genomic plasticity and fiber elongation in cotton evolution.</title>
        <authorList>
            <person name="Chen X."/>
            <person name="Liu X."/>
            <person name="Zhao B."/>
            <person name="Zheng H."/>
            <person name="Hu Y."/>
            <person name="Lu G."/>
            <person name="Yang C."/>
            <person name="Chen J."/>
            <person name="Shan C."/>
            <person name="Zhang L."/>
            <person name="Zhou Y."/>
            <person name="Wang L."/>
            <person name="Guo W."/>
            <person name="Bai Y."/>
            <person name="Ruan J."/>
            <person name="Shangguan X."/>
            <person name="Mao Y."/>
            <person name="Jiang J."/>
            <person name="Zhu Y."/>
            <person name="Lei J."/>
            <person name="Kang H."/>
            <person name="Chen S."/>
            <person name="He X."/>
            <person name="Wang R."/>
            <person name="Wang Y."/>
            <person name="Chen J."/>
            <person name="Wang L."/>
            <person name="Yu S."/>
            <person name="Wang B."/>
            <person name="Wei J."/>
            <person name="Song S."/>
            <person name="Lu X."/>
            <person name="Gao Z."/>
            <person name="Gu W."/>
            <person name="Deng X."/>
            <person name="Ma D."/>
            <person name="Wang S."/>
            <person name="Liang W."/>
            <person name="Fang L."/>
            <person name="Cai C."/>
            <person name="Zhu X."/>
            <person name="Zhou B."/>
            <person name="Zhang Y."/>
            <person name="Chen Z."/>
            <person name="Xu S."/>
            <person name="Zhu R."/>
            <person name="Wang S."/>
            <person name="Zhang T."/>
            <person name="Zhao G."/>
        </authorList>
    </citation>
    <scope>NUCLEOTIDE SEQUENCE [LARGE SCALE GENOMIC DNA]</scope>
    <source>
        <strain evidence="2">cv. Xinhai21</strain>
        <tissue evidence="1">Leaf</tissue>
    </source>
</reference>
<name>A0A2P5XMC0_GOSBA</name>
<evidence type="ECO:0000313" key="2">
    <source>
        <dbReference type="Proteomes" id="UP000239757"/>
    </source>
</evidence>
<dbReference type="EMBL" id="KZ664588">
    <property type="protein sequence ID" value="PPS04503.1"/>
    <property type="molecule type" value="Genomic_DNA"/>
</dbReference>
<gene>
    <name evidence="1" type="ORF">GOBAR_AA16159</name>
</gene>
<sequence>MKMKGWAIKQWKGYFHTNNYSDIFDKLDHAIMVAALACPKEFKLRRDRIIEKQFTCKLTRCSSSDQVKLVLLEYVDDDNPTGCHESFKRETNEE</sequence>
<dbReference type="OrthoDB" id="44867at2759"/>
<dbReference type="PANTHER" id="PTHR46554">
    <property type="entry name" value="MEDIATOR OF RNA POLYMERASE II TRANSCRIPTION SUBUNIT 26A-RELATED"/>
    <property type="match status" value="1"/>
</dbReference>
<protein>
    <submittedName>
        <fullName evidence="1">Uncharacterized protein</fullName>
    </submittedName>
</protein>
<dbReference type="AlphaFoldDB" id="A0A2P5XMC0"/>